<sequence length="62" mass="7049">MFLCIAISFFFYIVYKLIKGDIQCVYGSCLGNSSYPDVKFKGDATIDKDGFNTIKNKYDESL</sequence>
<dbReference type="RefSeq" id="WP_021709004.1">
    <property type="nucleotide sequence ID" value="NZ_BATL01000023.1"/>
</dbReference>
<protein>
    <submittedName>
        <fullName evidence="1">Uncharacterized protein</fullName>
    </submittedName>
</protein>
<evidence type="ECO:0000313" key="2">
    <source>
        <dbReference type="Proteomes" id="UP000016567"/>
    </source>
</evidence>
<accession>U3AN97</accession>
<organism evidence="1 2">
    <name type="scientific">Vibrio azureus NBRC 104587</name>
    <dbReference type="NCBI Taxonomy" id="1219077"/>
    <lineage>
        <taxon>Bacteria</taxon>
        <taxon>Pseudomonadati</taxon>
        <taxon>Pseudomonadota</taxon>
        <taxon>Gammaproteobacteria</taxon>
        <taxon>Vibrionales</taxon>
        <taxon>Vibrionaceae</taxon>
        <taxon>Vibrio</taxon>
    </lineage>
</organism>
<name>U3AN97_9VIBR</name>
<dbReference type="EMBL" id="BATL01000023">
    <property type="protein sequence ID" value="GAD75245.1"/>
    <property type="molecule type" value="Genomic_DNA"/>
</dbReference>
<evidence type="ECO:0000313" key="1">
    <source>
        <dbReference type="EMBL" id="GAD75245.1"/>
    </source>
</evidence>
<reference evidence="1 2" key="1">
    <citation type="submission" date="2013-09" db="EMBL/GenBank/DDBJ databases">
        <title>Whole genome shotgun sequence of Vibrio azureus NBRC 104587.</title>
        <authorList>
            <person name="Isaki S."/>
            <person name="Hosoyama A."/>
            <person name="Numata M."/>
            <person name="Hashimoto M."/>
            <person name="Hosoyama Y."/>
            <person name="Tsuchikane K."/>
            <person name="Noguchi M."/>
            <person name="Hirakata S."/>
            <person name="Ichikawa N."/>
            <person name="Ohji S."/>
            <person name="Yamazoe A."/>
            <person name="Fujita N."/>
        </authorList>
    </citation>
    <scope>NUCLEOTIDE SEQUENCE [LARGE SCALE GENOMIC DNA]</scope>
    <source>
        <strain evidence="1 2">NBRC 104587</strain>
    </source>
</reference>
<dbReference type="AlphaFoldDB" id="U3AN97"/>
<dbReference type="Proteomes" id="UP000016567">
    <property type="component" value="Unassembled WGS sequence"/>
</dbReference>
<comment type="caution">
    <text evidence="1">The sequence shown here is derived from an EMBL/GenBank/DDBJ whole genome shotgun (WGS) entry which is preliminary data.</text>
</comment>
<proteinExistence type="predicted"/>
<keyword evidence="2" id="KW-1185">Reference proteome</keyword>
<gene>
    <name evidence="1" type="ORF">VAZ01S_023_00120</name>
</gene>